<keyword evidence="2" id="KW-1185">Reference proteome</keyword>
<dbReference type="AlphaFoldDB" id="A0A822YEW2"/>
<reference evidence="1 2" key="1">
    <citation type="journal article" date="2020" name="Mol. Biol. Evol.">
        <title>Distinct Expression and Methylation Patterns for Genes with Different Fates following a Single Whole-Genome Duplication in Flowering Plants.</title>
        <authorList>
            <person name="Shi T."/>
            <person name="Rahmani R.S."/>
            <person name="Gugger P.F."/>
            <person name="Wang M."/>
            <person name="Li H."/>
            <person name="Zhang Y."/>
            <person name="Li Z."/>
            <person name="Wang Q."/>
            <person name="Van de Peer Y."/>
            <person name="Marchal K."/>
            <person name="Chen J."/>
        </authorList>
    </citation>
    <scope>NUCLEOTIDE SEQUENCE [LARGE SCALE GENOMIC DNA]</scope>
    <source>
        <tissue evidence="1">Leaf</tissue>
    </source>
</reference>
<organism evidence="1 2">
    <name type="scientific">Nelumbo nucifera</name>
    <name type="common">Sacred lotus</name>
    <dbReference type="NCBI Taxonomy" id="4432"/>
    <lineage>
        <taxon>Eukaryota</taxon>
        <taxon>Viridiplantae</taxon>
        <taxon>Streptophyta</taxon>
        <taxon>Embryophyta</taxon>
        <taxon>Tracheophyta</taxon>
        <taxon>Spermatophyta</taxon>
        <taxon>Magnoliopsida</taxon>
        <taxon>Proteales</taxon>
        <taxon>Nelumbonaceae</taxon>
        <taxon>Nelumbo</taxon>
    </lineage>
</organism>
<dbReference type="Proteomes" id="UP000607653">
    <property type="component" value="Unassembled WGS sequence"/>
</dbReference>
<comment type="caution">
    <text evidence="1">The sequence shown here is derived from an EMBL/GenBank/DDBJ whole genome shotgun (WGS) entry which is preliminary data.</text>
</comment>
<dbReference type="EMBL" id="DUZY01000003">
    <property type="protein sequence ID" value="DAD31060.1"/>
    <property type="molecule type" value="Genomic_DNA"/>
</dbReference>
<gene>
    <name evidence="1" type="ORF">HUJ06_009911</name>
</gene>
<protein>
    <submittedName>
        <fullName evidence="1">Uncharacterized protein</fullName>
    </submittedName>
</protein>
<evidence type="ECO:0000313" key="1">
    <source>
        <dbReference type="EMBL" id="DAD31060.1"/>
    </source>
</evidence>
<evidence type="ECO:0000313" key="2">
    <source>
        <dbReference type="Proteomes" id="UP000607653"/>
    </source>
</evidence>
<accession>A0A822YEW2</accession>
<name>A0A822YEW2_NELNU</name>
<sequence>MVRNGSNMMPVFPIPDVVLVALHFVTKDLEDFLLCRPKSMSISFTR</sequence>
<proteinExistence type="predicted"/>